<gene>
    <name evidence="1" type="ORF">O6H91_01G123200</name>
</gene>
<dbReference type="Proteomes" id="UP001162992">
    <property type="component" value="Chromosome 1"/>
</dbReference>
<evidence type="ECO:0000313" key="1">
    <source>
        <dbReference type="EMBL" id="KAJ7570507.1"/>
    </source>
</evidence>
<organism evidence="1 2">
    <name type="scientific">Diphasiastrum complanatum</name>
    <name type="common">Issler's clubmoss</name>
    <name type="synonym">Lycopodium complanatum</name>
    <dbReference type="NCBI Taxonomy" id="34168"/>
    <lineage>
        <taxon>Eukaryota</taxon>
        <taxon>Viridiplantae</taxon>
        <taxon>Streptophyta</taxon>
        <taxon>Embryophyta</taxon>
        <taxon>Tracheophyta</taxon>
        <taxon>Lycopodiopsida</taxon>
        <taxon>Lycopodiales</taxon>
        <taxon>Lycopodiaceae</taxon>
        <taxon>Lycopodioideae</taxon>
        <taxon>Diphasiastrum</taxon>
    </lineage>
</organism>
<reference evidence="2" key="1">
    <citation type="journal article" date="2024" name="Proc. Natl. Acad. Sci. U.S.A.">
        <title>Extraordinary preservation of gene collinearity over three hundred million years revealed in homosporous lycophytes.</title>
        <authorList>
            <person name="Li C."/>
            <person name="Wickell D."/>
            <person name="Kuo L.Y."/>
            <person name="Chen X."/>
            <person name="Nie B."/>
            <person name="Liao X."/>
            <person name="Peng D."/>
            <person name="Ji J."/>
            <person name="Jenkins J."/>
            <person name="Williams M."/>
            <person name="Shu S."/>
            <person name="Plott C."/>
            <person name="Barry K."/>
            <person name="Rajasekar S."/>
            <person name="Grimwood J."/>
            <person name="Han X."/>
            <person name="Sun S."/>
            <person name="Hou Z."/>
            <person name="He W."/>
            <person name="Dai G."/>
            <person name="Sun C."/>
            <person name="Schmutz J."/>
            <person name="Leebens-Mack J.H."/>
            <person name="Li F.W."/>
            <person name="Wang L."/>
        </authorList>
    </citation>
    <scope>NUCLEOTIDE SEQUENCE [LARGE SCALE GENOMIC DNA]</scope>
    <source>
        <strain evidence="2">cv. PW_Plant_1</strain>
    </source>
</reference>
<accession>A0ACC2EVG5</accession>
<comment type="caution">
    <text evidence="1">The sequence shown here is derived from an EMBL/GenBank/DDBJ whole genome shotgun (WGS) entry which is preliminary data.</text>
</comment>
<sequence length="92" mass="10316">MATIAPLKRWIKPEVYPLFLTVGTAVGLCGFMIVRNLSSHPDVRIDKEGRAAGLLENYREGKQYKDHAVRRFVSGHKPEIMPGINKYFSGGN</sequence>
<dbReference type="EMBL" id="CM055092">
    <property type="protein sequence ID" value="KAJ7570507.1"/>
    <property type="molecule type" value="Genomic_DNA"/>
</dbReference>
<name>A0ACC2EVG5_DIPCM</name>
<proteinExistence type="predicted"/>
<keyword evidence="2" id="KW-1185">Reference proteome</keyword>
<evidence type="ECO:0000313" key="2">
    <source>
        <dbReference type="Proteomes" id="UP001162992"/>
    </source>
</evidence>
<protein>
    <submittedName>
        <fullName evidence="1">Uncharacterized protein</fullName>
    </submittedName>
</protein>